<dbReference type="Pfam" id="PF00296">
    <property type="entry name" value="Bac_luciferase"/>
    <property type="match status" value="1"/>
</dbReference>
<evidence type="ECO:0000313" key="5">
    <source>
        <dbReference type="Proteomes" id="UP000006281"/>
    </source>
</evidence>
<feature type="domain" description="Luciferase-like" evidence="3">
    <location>
        <begin position="7"/>
        <end position="317"/>
    </location>
</feature>
<dbReference type="InterPro" id="IPR050766">
    <property type="entry name" value="Bact_Lucif_Oxidored"/>
</dbReference>
<keyword evidence="5" id="KW-1185">Reference proteome</keyword>
<dbReference type="OrthoDB" id="2472181at2"/>
<dbReference type="GO" id="GO:0016705">
    <property type="term" value="F:oxidoreductase activity, acting on paired donors, with incorporation or reduction of molecular oxygen"/>
    <property type="evidence" value="ECO:0007669"/>
    <property type="project" value="InterPro"/>
</dbReference>
<keyword evidence="2 4" id="KW-0503">Monooxygenase</keyword>
<dbReference type="STRING" id="1179773.BN6_35470"/>
<dbReference type="AlphaFoldDB" id="K0JSW5"/>
<dbReference type="SUPFAM" id="SSF51679">
    <property type="entry name" value="Bacterial luciferase-like"/>
    <property type="match status" value="1"/>
</dbReference>
<evidence type="ECO:0000259" key="3">
    <source>
        <dbReference type="Pfam" id="PF00296"/>
    </source>
</evidence>
<name>K0JSW5_SACES</name>
<dbReference type="PANTHER" id="PTHR30137:SF8">
    <property type="entry name" value="BLR5498 PROTEIN"/>
    <property type="match status" value="1"/>
</dbReference>
<dbReference type="InterPro" id="IPR036661">
    <property type="entry name" value="Luciferase-like_sf"/>
</dbReference>
<dbReference type="BioCyc" id="SESP1179773:BN6_RS17195-MONOMER"/>
<dbReference type="EMBL" id="HE804045">
    <property type="protein sequence ID" value="CCH30845.1"/>
    <property type="molecule type" value="Genomic_DNA"/>
</dbReference>
<dbReference type="InterPro" id="IPR024011">
    <property type="entry name" value="Biosynth_lucif-like_mOase_dom"/>
</dbReference>
<keyword evidence="1" id="KW-0560">Oxidoreductase</keyword>
<dbReference type="RefSeq" id="WP_015100957.1">
    <property type="nucleotide sequence ID" value="NC_019673.1"/>
</dbReference>
<evidence type="ECO:0000256" key="2">
    <source>
        <dbReference type="ARBA" id="ARBA00023033"/>
    </source>
</evidence>
<dbReference type="InterPro" id="IPR011251">
    <property type="entry name" value="Luciferase-like_dom"/>
</dbReference>
<dbReference type="eggNOG" id="COG2141">
    <property type="taxonomic scope" value="Bacteria"/>
</dbReference>
<sequence length="348" mass="38256">MDFSLFYFANDSAAEGDRYRLLLEGAKFADANGFSAVWTPERHFHPFGGLYPNPAVTSAAIAAVTERVQIRAGSVVAPLHHPLRIAEEWSVVDNLSGGRVGVSFASGWHADDYVLRPENYQDRRQLLVEHVETVRSLWRGESATFTNGVGEPKAVKIFPPPVQRELPVWVTSAGGVETFRAAGRLGAGVLTHLLDQDLDGLAEKLTEYRKALAERPGADGWPGHVALMIHTYLDDDEDRARELVRAPLSDYMRSSLHLLLNAQLDGRRKIDVSKLSDEDTAFMVERAFDRYFDFGLLGTVPKAAAAIEQFRSIGVDEVACLIDFGLPADSVLSGLVKLDELRRAAVAG</sequence>
<reference evidence="4 5" key="1">
    <citation type="journal article" date="2012" name="BMC Genomics">
        <title>Complete genome sequence of Saccharothrix espanaensis DSM 44229T and comparison to the other completely sequenced Pseudonocardiaceae.</title>
        <authorList>
            <person name="Strobel T."/>
            <person name="Al-Dilaimi A."/>
            <person name="Blom J."/>
            <person name="Gessner A."/>
            <person name="Kalinowski J."/>
            <person name="Luzhetska M."/>
            <person name="Puhler A."/>
            <person name="Szczepanowski R."/>
            <person name="Bechthold A."/>
            <person name="Ruckert C."/>
        </authorList>
    </citation>
    <scope>NUCLEOTIDE SEQUENCE [LARGE SCALE GENOMIC DNA]</scope>
    <source>
        <strain evidence="5">ATCC 51144 / DSM 44229 / JCM 9112 / NBRC 15066 / NRRL 15764</strain>
    </source>
</reference>
<dbReference type="GO" id="GO:0005829">
    <property type="term" value="C:cytosol"/>
    <property type="evidence" value="ECO:0007669"/>
    <property type="project" value="TreeGrafter"/>
</dbReference>
<dbReference type="HOGENOM" id="CLU_027853_3_5_11"/>
<dbReference type="PANTHER" id="PTHR30137">
    <property type="entry name" value="LUCIFERASE-LIKE MONOOXYGENASE"/>
    <property type="match status" value="1"/>
</dbReference>
<dbReference type="GO" id="GO:0004497">
    <property type="term" value="F:monooxygenase activity"/>
    <property type="evidence" value="ECO:0007669"/>
    <property type="project" value="UniProtKB-KW"/>
</dbReference>
<accession>K0JSW5</accession>
<dbReference type="Proteomes" id="UP000006281">
    <property type="component" value="Chromosome"/>
</dbReference>
<dbReference type="KEGG" id="sesp:BN6_35470"/>
<dbReference type="PATRIC" id="fig|1179773.3.peg.3549"/>
<organism evidence="4 5">
    <name type="scientific">Saccharothrix espanaensis (strain ATCC 51144 / DSM 44229 / JCM 9112 / NBRC 15066 / NRRL 15764)</name>
    <dbReference type="NCBI Taxonomy" id="1179773"/>
    <lineage>
        <taxon>Bacteria</taxon>
        <taxon>Bacillati</taxon>
        <taxon>Actinomycetota</taxon>
        <taxon>Actinomycetes</taxon>
        <taxon>Pseudonocardiales</taxon>
        <taxon>Pseudonocardiaceae</taxon>
        <taxon>Saccharothrix</taxon>
    </lineage>
</organism>
<dbReference type="Gene3D" id="3.20.20.30">
    <property type="entry name" value="Luciferase-like domain"/>
    <property type="match status" value="1"/>
</dbReference>
<protein>
    <submittedName>
        <fullName evidence="4">Luciferase-like monooxygenase</fullName>
    </submittedName>
</protein>
<evidence type="ECO:0000256" key="1">
    <source>
        <dbReference type="ARBA" id="ARBA00023002"/>
    </source>
</evidence>
<evidence type="ECO:0000313" key="4">
    <source>
        <dbReference type="EMBL" id="CCH30845.1"/>
    </source>
</evidence>
<gene>
    <name evidence="4" type="ordered locus">BN6_35470</name>
</gene>
<proteinExistence type="predicted"/>
<dbReference type="NCBIfam" id="TIGR04020">
    <property type="entry name" value="seco_metab_LLM"/>
    <property type="match status" value="1"/>
</dbReference>